<feature type="transmembrane region" description="Helical" evidence="9">
    <location>
        <begin position="47"/>
        <end position="65"/>
    </location>
</feature>
<keyword evidence="4 9" id="KW-0997">Cell inner membrane</keyword>
<evidence type="ECO:0000256" key="1">
    <source>
        <dbReference type="ARBA" id="ARBA00004429"/>
    </source>
</evidence>
<comment type="subcellular location">
    <subcellularLocation>
        <location evidence="1 9">Cell inner membrane</location>
        <topology evidence="1 9">Multi-pass membrane protein</topology>
    </subcellularLocation>
</comment>
<keyword evidence="7 9" id="KW-0472">Membrane</keyword>
<evidence type="ECO:0000256" key="5">
    <source>
        <dbReference type="ARBA" id="ARBA00022692"/>
    </source>
</evidence>
<evidence type="ECO:0000256" key="9">
    <source>
        <dbReference type="RuleBase" id="RU369079"/>
    </source>
</evidence>
<evidence type="ECO:0000313" key="11">
    <source>
        <dbReference type="EMBL" id="QRZ14279.1"/>
    </source>
</evidence>
<dbReference type="Pfam" id="PF04290">
    <property type="entry name" value="DctQ"/>
    <property type="match status" value="1"/>
</dbReference>
<dbReference type="InterPro" id="IPR007387">
    <property type="entry name" value="TRAP_DctQ"/>
</dbReference>
<evidence type="ECO:0000256" key="7">
    <source>
        <dbReference type="ARBA" id="ARBA00023136"/>
    </source>
</evidence>
<dbReference type="EMBL" id="CP070369">
    <property type="protein sequence ID" value="QRZ14279.1"/>
    <property type="molecule type" value="Genomic_DNA"/>
</dbReference>
<evidence type="ECO:0000259" key="10">
    <source>
        <dbReference type="Pfam" id="PF04290"/>
    </source>
</evidence>
<feature type="transmembrane region" description="Helical" evidence="9">
    <location>
        <begin position="7"/>
        <end position="27"/>
    </location>
</feature>
<evidence type="ECO:0000256" key="2">
    <source>
        <dbReference type="ARBA" id="ARBA00022448"/>
    </source>
</evidence>
<dbReference type="PANTHER" id="PTHR35011:SF2">
    <property type="entry name" value="2,3-DIKETO-L-GULONATE TRAP TRANSPORTER SMALL PERMEASE PROTEIN YIAM"/>
    <property type="match status" value="1"/>
</dbReference>
<evidence type="ECO:0000256" key="3">
    <source>
        <dbReference type="ARBA" id="ARBA00022475"/>
    </source>
</evidence>
<proteinExistence type="inferred from homology"/>
<evidence type="ECO:0000256" key="4">
    <source>
        <dbReference type="ARBA" id="ARBA00022519"/>
    </source>
</evidence>
<evidence type="ECO:0000313" key="12">
    <source>
        <dbReference type="Proteomes" id="UP000663629"/>
    </source>
</evidence>
<comment type="function">
    <text evidence="9">Part of the tripartite ATP-independent periplasmic (TRAP) transport system.</text>
</comment>
<keyword evidence="3" id="KW-1003">Cell membrane</keyword>
<comment type="subunit">
    <text evidence="9">The complex comprises the extracytoplasmic solute receptor protein and the two transmembrane proteins.</text>
</comment>
<evidence type="ECO:0000256" key="6">
    <source>
        <dbReference type="ARBA" id="ARBA00022989"/>
    </source>
</evidence>
<feature type="domain" description="Tripartite ATP-independent periplasmic transporters DctQ component" evidence="10">
    <location>
        <begin position="23"/>
        <end position="143"/>
    </location>
</feature>
<reference evidence="11 12" key="1">
    <citation type="submission" date="2021-02" db="EMBL/GenBank/DDBJ databases">
        <title>Paracoccus methylovroum sp.nov., a new methanol and methylamine utilizing methylotrophic denitrifer.</title>
        <authorList>
            <person name="Timsy T."/>
            <person name="Behrendt U."/>
            <person name="Ulrich A."/>
            <person name="Spanner T."/>
            <person name="Foesel B.U."/>
            <person name="Horn M.A."/>
            <person name="Kolb S."/>
        </authorList>
    </citation>
    <scope>NUCLEOTIDE SEQUENCE [LARGE SCALE GENOMIC DNA]</scope>
    <source>
        <strain evidence="11 12">H4-D09</strain>
        <plasmid evidence="11 12">p1</plasmid>
    </source>
</reference>
<keyword evidence="12" id="KW-1185">Reference proteome</keyword>
<comment type="similarity">
    <text evidence="8 9">Belongs to the TRAP transporter small permease family.</text>
</comment>
<feature type="transmembrane region" description="Helical" evidence="9">
    <location>
        <begin position="126"/>
        <end position="149"/>
    </location>
</feature>
<dbReference type="Proteomes" id="UP000663629">
    <property type="component" value="Plasmid p1"/>
</dbReference>
<gene>
    <name evidence="11" type="ORF">JWJ88_12330</name>
</gene>
<protein>
    <recommendedName>
        <fullName evidence="9">TRAP transporter small permease protein</fullName>
    </recommendedName>
</protein>
<sequence>MSKLWRAYVAAVEAFCFAGIGAILVIGTMQVVWRYAFNSSLFWSEEAMRYLMIWVVMIGAGLSYSRGQFLGMRLAVDRLPERPRRILNLISAVLVLVFLVTILWFGTKFAWMTRFQSATALGFSMFWVHGAIIVGAGLLAIHVGLGEFFGIGREVRSEEHPMGAEEAL</sequence>
<evidence type="ECO:0000256" key="8">
    <source>
        <dbReference type="ARBA" id="ARBA00038436"/>
    </source>
</evidence>
<dbReference type="PANTHER" id="PTHR35011">
    <property type="entry name" value="2,3-DIKETO-L-GULONATE TRAP TRANSPORTER SMALL PERMEASE PROTEIN YIAM"/>
    <property type="match status" value="1"/>
</dbReference>
<geneLocation type="plasmid" evidence="11 12">
    <name>p1</name>
</geneLocation>
<feature type="transmembrane region" description="Helical" evidence="9">
    <location>
        <begin position="86"/>
        <end position="106"/>
    </location>
</feature>
<keyword evidence="11" id="KW-0614">Plasmid</keyword>
<accession>A0ABX7JKS0</accession>
<organism evidence="11 12">
    <name type="scientific">Paracoccus methylovorus</name>
    <dbReference type="NCBI Taxonomy" id="2812658"/>
    <lineage>
        <taxon>Bacteria</taxon>
        <taxon>Pseudomonadati</taxon>
        <taxon>Pseudomonadota</taxon>
        <taxon>Alphaproteobacteria</taxon>
        <taxon>Rhodobacterales</taxon>
        <taxon>Paracoccaceae</taxon>
        <taxon>Paracoccus</taxon>
    </lineage>
</organism>
<name>A0ABX7JKS0_9RHOB</name>
<keyword evidence="2 9" id="KW-0813">Transport</keyword>
<dbReference type="RefSeq" id="WP_205295256.1">
    <property type="nucleotide sequence ID" value="NZ_CP070369.1"/>
</dbReference>
<keyword evidence="6 9" id="KW-1133">Transmembrane helix</keyword>
<keyword evidence="5 9" id="KW-0812">Transmembrane</keyword>
<dbReference type="InterPro" id="IPR055348">
    <property type="entry name" value="DctQ"/>
</dbReference>